<dbReference type="Pfam" id="PF07885">
    <property type="entry name" value="Ion_trans_2"/>
    <property type="match status" value="1"/>
</dbReference>
<dbReference type="PROSITE" id="PS51202">
    <property type="entry name" value="RCK_C"/>
    <property type="match status" value="1"/>
</dbReference>
<keyword evidence="2" id="KW-1133">Transmembrane helix</keyword>
<comment type="subcellular location">
    <subcellularLocation>
        <location evidence="1">Cell membrane</location>
        <topology evidence="1">Multi-pass membrane protein</topology>
    </subcellularLocation>
</comment>
<keyword evidence="2" id="KW-0472">Membrane</keyword>
<keyword evidence="6" id="KW-1185">Reference proteome</keyword>
<feature type="domain" description="RCK C-terminal" evidence="4">
    <location>
        <begin position="254"/>
        <end position="341"/>
    </location>
</feature>
<keyword evidence="5" id="KW-0813">Transport</keyword>
<keyword evidence="5" id="KW-0406">Ion transport</keyword>
<dbReference type="EMBL" id="JACSIT010000152">
    <property type="protein sequence ID" value="MBC6996394.1"/>
    <property type="molecule type" value="Genomic_DNA"/>
</dbReference>
<accession>A0A923PRY5</accession>
<dbReference type="InterPro" id="IPR036721">
    <property type="entry name" value="RCK_C_sf"/>
</dbReference>
<keyword evidence="2" id="KW-0812">Transmembrane</keyword>
<reference evidence="5" key="1">
    <citation type="submission" date="2020-08" db="EMBL/GenBank/DDBJ databases">
        <title>Lewinella bacteria from marine environments.</title>
        <authorList>
            <person name="Zhong Y."/>
        </authorList>
    </citation>
    <scope>NUCLEOTIDE SEQUENCE</scope>
    <source>
        <strain evidence="5">KCTC 42187</strain>
    </source>
</reference>
<organism evidence="5 6">
    <name type="scientific">Neolewinella lacunae</name>
    <dbReference type="NCBI Taxonomy" id="1517758"/>
    <lineage>
        <taxon>Bacteria</taxon>
        <taxon>Pseudomonadati</taxon>
        <taxon>Bacteroidota</taxon>
        <taxon>Saprospiria</taxon>
        <taxon>Saprospirales</taxon>
        <taxon>Lewinellaceae</taxon>
        <taxon>Neolewinella</taxon>
    </lineage>
</organism>
<dbReference type="AlphaFoldDB" id="A0A923PRY5"/>
<proteinExistence type="predicted"/>
<feature type="domain" description="RCK N-terminal" evidence="3">
    <location>
        <begin position="113"/>
        <end position="232"/>
    </location>
</feature>
<evidence type="ECO:0000256" key="2">
    <source>
        <dbReference type="SAM" id="Phobius"/>
    </source>
</evidence>
<dbReference type="GO" id="GO:0008324">
    <property type="term" value="F:monoatomic cation transmembrane transporter activity"/>
    <property type="evidence" value="ECO:0007669"/>
    <property type="project" value="InterPro"/>
</dbReference>
<feature type="transmembrane region" description="Helical" evidence="2">
    <location>
        <begin position="12"/>
        <end position="34"/>
    </location>
</feature>
<dbReference type="InterPro" id="IPR003148">
    <property type="entry name" value="RCK_N"/>
</dbReference>
<name>A0A923PRY5_9BACT</name>
<dbReference type="GO" id="GO:0005886">
    <property type="term" value="C:plasma membrane"/>
    <property type="evidence" value="ECO:0007669"/>
    <property type="project" value="UniProtKB-SubCell"/>
</dbReference>
<dbReference type="PANTHER" id="PTHR43833">
    <property type="entry name" value="POTASSIUM CHANNEL PROTEIN 2-RELATED-RELATED"/>
    <property type="match status" value="1"/>
</dbReference>
<evidence type="ECO:0000313" key="5">
    <source>
        <dbReference type="EMBL" id="MBC6996394.1"/>
    </source>
</evidence>
<dbReference type="InterPro" id="IPR006037">
    <property type="entry name" value="RCK_C"/>
</dbReference>
<dbReference type="SUPFAM" id="SSF116726">
    <property type="entry name" value="TrkA C-terminal domain-like"/>
    <property type="match status" value="1"/>
</dbReference>
<sequence length="341" mass="37429">MGFLGLRTTVLNLQVSLLLVVGTMLVMIVGLITIEGYSLSDAFYMAAITISTVGFGEVQPLSETGKVFVSVMILVNIGIVAYALATFSYYVIEGKLFVQMEQNRMRARIDALKNHTIICGFGRYGQEIARHLLEHGQSFVVVDEKEENLHLPEFAERNLPYIIGDATHDEVLQEAGISRAGSLITALSDDSDNLFIVLSAKDLNPHLRIISRAHQSRSREKMIKAGASHVIMPEQIGGFYMAALISKPGAVEFFSYVTNELESDIGFEEVRYDQLPAPLQGKNIQEMSLRQKTGVNVIGHRLVGGRYEVNPGPSAALHPGESFIVVGSQPQILALRKVLGI</sequence>
<feature type="transmembrane region" description="Helical" evidence="2">
    <location>
        <begin position="67"/>
        <end position="92"/>
    </location>
</feature>
<gene>
    <name evidence="5" type="ORF">H9S92_19640</name>
</gene>
<keyword evidence="5" id="KW-0407">Ion channel</keyword>
<evidence type="ECO:0000259" key="3">
    <source>
        <dbReference type="PROSITE" id="PS51201"/>
    </source>
</evidence>
<evidence type="ECO:0000256" key="1">
    <source>
        <dbReference type="ARBA" id="ARBA00004651"/>
    </source>
</evidence>
<dbReference type="Gene3D" id="3.40.50.720">
    <property type="entry name" value="NAD(P)-binding Rossmann-like Domain"/>
    <property type="match status" value="1"/>
</dbReference>
<dbReference type="SUPFAM" id="SSF51735">
    <property type="entry name" value="NAD(P)-binding Rossmann-fold domains"/>
    <property type="match status" value="1"/>
</dbReference>
<evidence type="ECO:0000313" key="6">
    <source>
        <dbReference type="Proteomes" id="UP000650081"/>
    </source>
</evidence>
<dbReference type="Pfam" id="PF02254">
    <property type="entry name" value="TrkA_N"/>
    <property type="match status" value="1"/>
</dbReference>
<dbReference type="PROSITE" id="PS51201">
    <property type="entry name" value="RCK_N"/>
    <property type="match status" value="1"/>
</dbReference>
<feature type="transmembrane region" description="Helical" evidence="2">
    <location>
        <begin position="41"/>
        <end position="61"/>
    </location>
</feature>
<dbReference type="Gene3D" id="3.30.70.1450">
    <property type="entry name" value="Regulator of K+ conductance, C-terminal domain"/>
    <property type="match status" value="1"/>
</dbReference>
<dbReference type="Gene3D" id="1.10.287.70">
    <property type="match status" value="1"/>
</dbReference>
<dbReference type="InterPro" id="IPR013099">
    <property type="entry name" value="K_chnl_dom"/>
</dbReference>
<dbReference type="InterPro" id="IPR036291">
    <property type="entry name" value="NAD(P)-bd_dom_sf"/>
</dbReference>
<dbReference type="Proteomes" id="UP000650081">
    <property type="component" value="Unassembled WGS sequence"/>
</dbReference>
<comment type="caution">
    <text evidence="5">The sequence shown here is derived from an EMBL/GenBank/DDBJ whole genome shotgun (WGS) entry which is preliminary data.</text>
</comment>
<evidence type="ECO:0000259" key="4">
    <source>
        <dbReference type="PROSITE" id="PS51202"/>
    </source>
</evidence>
<dbReference type="PANTHER" id="PTHR43833:SF9">
    <property type="entry name" value="POTASSIUM CHANNEL PROTEIN YUGO-RELATED"/>
    <property type="match status" value="1"/>
</dbReference>
<protein>
    <submittedName>
        <fullName evidence="5">Potassium channel protein</fullName>
    </submittedName>
</protein>
<dbReference type="InterPro" id="IPR050721">
    <property type="entry name" value="Trk_Ktr_HKT_K-transport"/>
</dbReference>
<dbReference type="Pfam" id="PF02080">
    <property type="entry name" value="TrkA_C"/>
    <property type="match status" value="1"/>
</dbReference>
<dbReference type="GO" id="GO:0006813">
    <property type="term" value="P:potassium ion transport"/>
    <property type="evidence" value="ECO:0007669"/>
    <property type="project" value="InterPro"/>
</dbReference>
<dbReference type="SUPFAM" id="SSF81324">
    <property type="entry name" value="Voltage-gated potassium channels"/>
    <property type="match status" value="1"/>
</dbReference>